<keyword evidence="3" id="KW-0807">Transducer</keyword>
<dbReference type="InterPro" id="IPR051310">
    <property type="entry name" value="MCP_chemotaxis"/>
</dbReference>
<feature type="compositionally biased region" description="Low complexity" evidence="4">
    <location>
        <begin position="262"/>
        <end position="280"/>
    </location>
</feature>
<proteinExistence type="inferred from homology"/>
<feature type="domain" description="Methyl-accepting transducer" evidence="5">
    <location>
        <begin position="3"/>
        <end position="232"/>
    </location>
</feature>
<dbReference type="InterPro" id="IPR004090">
    <property type="entry name" value="Chemotax_Me-accpt_rcpt"/>
</dbReference>
<organism evidence="6 7">
    <name type="scientific">Jiella pelagia</name>
    <dbReference type="NCBI Taxonomy" id="2986949"/>
    <lineage>
        <taxon>Bacteria</taxon>
        <taxon>Pseudomonadati</taxon>
        <taxon>Pseudomonadota</taxon>
        <taxon>Alphaproteobacteria</taxon>
        <taxon>Hyphomicrobiales</taxon>
        <taxon>Aurantimonadaceae</taxon>
        <taxon>Jiella</taxon>
    </lineage>
</organism>
<comment type="similarity">
    <text evidence="2">Belongs to the methyl-accepting chemotaxis (MCP) protein family.</text>
</comment>
<evidence type="ECO:0000256" key="3">
    <source>
        <dbReference type="PROSITE-ProRule" id="PRU00284"/>
    </source>
</evidence>
<dbReference type="Proteomes" id="UP001164020">
    <property type="component" value="Chromosome"/>
</dbReference>
<dbReference type="SMART" id="SM00283">
    <property type="entry name" value="MA"/>
    <property type="match status" value="1"/>
</dbReference>
<evidence type="ECO:0000313" key="6">
    <source>
        <dbReference type="EMBL" id="WAP67397.1"/>
    </source>
</evidence>
<accession>A0ABY7BVL4</accession>
<keyword evidence="1" id="KW-0145">Chemotaxis</keyword>
<dbReference type="RefSeq" id="WP_268879854.1">
    <property type="nucleotide sequence ID" value="NZ_CP114029.1"/>
</dbReference>
<dbReference type="SUPFAM" id="SSF58104">
    <property type="entry name" value="Methyl-accepting chemotaxis protein (MCP) signaling domain"/>
    <property type="match status" value="1"/>
</dbReference>
<sequence length="306" mass="31332">MGTVGTIRTGLSEITVASNDLAQRTEQQAANLEETVAALSQVSSAVNQTADGASEARQSAESARRKAERGGEIVAEAVSAMNAIEGSSQKISQIIGVIDEIAFQTNLLALNAGVEAARAGEAGKGFAVVAQEVRALAQRSAEAAKEIKGLITASSEQVEKGVDLVSASGRSLDEIVAEVAGMAEVVARIADSAREQATSLREVSGAADQMDKVTQQNAAMVEQSTAAAQTLSTETDGLAETVSRFKTTTGARGASAPVKTYAASPRPVRPAAKAPARAVPQMKTTGTGSAARAVNADASAQSWEEF</sequence>
<dbReference type="PROSITE" id="PS50111">
    <property type="entry name" value="CHEMOTAXIS_TRANSDUC_2"/>
    <property type="match status" value="1"/>
</dbReference>
<keyword evidence="7" id="KW-1185">Reference proteome</keyword>
<dbReference type="Pfam" id="PF00015">
    <property type="entry name" value="MCPsignal"/>
    <property type="match status" value="1"/>
</dbReference>
<evidence type="ECO:0000256" key="4">
    <source>
        <dbReference type="SAM" id="MobiDB-lite"/>
    </source>
</evidence>
<feature type="region of interest" description="Disordered" evidence="4">
    <location>
        <begin position="48"/>
        <end position="68"/>
    </location>
</feature>
<dbReference type="PRINTS" id="PR00260">
    <property type="entry name" value="CHEMTRNSDUCR"/>
</dbReference>
<feature type="compositionally biased region" description="Low complexity" evidence="4">
    <location>
        <begin position="52"/>
        <end position="61"/>
    </location>
</feature>
<name>A0ABY7BVL4_9HYPH</name>
<dbReference type="PANTHER" id="PTHR43531:SF11">
    <property type="entry name" value="METHYL-ACCEPTING CHEMOTAXIS PROTEIN 3"/>
    <property type="match status" value="1"/>
</dbReference>
<evidence type="ECO:0000256" key="2">
    <source>
        <dbReference type="ARBA" id="ARBA00029447"/>
    </source>
</evidence>
<dbReference type="Gene3D" id="1.10.287.950">
    <property type="entry name" value="Methyl-accepting chemotaxis protein"/>
    <property type="match status" value="1"/>
</dbReference>
<gene>
    <name evidence="6" type="ORF">OH818_17880</name>
</gene>
<evidence type="ECO:0000313" key="7">
    <source>
        <dbReference type="Proteomes" id="UP001164020"/>
    </source>
</evidence>
<evidence type="ECO:0000259" key="5">
    <source>
        <dbReference type="PROSITE" id="PS50111"/>
    </source>
</evidence>
<dbReference type="PANTHER" id="PTHR43531">
    <property type="entry name" value="PROTEIN ICFG"/>
    <property type="match status" value="1"/>
</dbReference>
<dbReference type="EMBL" id="CP114029">
    <property type="protein sequence ID" value="WAP67397.1"/>
    <property type="molecule type" value="Genomic_DNA"/>
</dbReference>
<protein>
    <submittedName>
        <fullName evidence="6">Methyl-accepting chemotaxis protein</fullName>
    </submittedName>
</protein>
<feature type="region of interest" description="Disordered" evidence="4">
    <location>
        <begin position="248"/>
        <end position="306"/>
    </location>
</feature>
<evidence type="ECO:0000256" key="1">
    <source>
        <dbReference type="ARBA" id="ARBA00022500"/>
    </source>
</evidence>
<dbReference type="InterPro" id="IPR004089">
    <property type="entry name" value="MCPsignal_dom"/>
</dbReference>
<reference evidence="6" key="1">
    <citation type="submission" date="2022-12" db="EMBL/GenBank/DDBJ databases">
        <title>Jiella pelagia sp. nov., isolated from phosphonate enriched culture of Northwest Pacific surface seawater.</title>
        <authorList>
            <person name="Shin D.Y."/>
            <person name="Hwang C.Y."/>
        </authorList>
    </citation>
    <scope>NUCLEOTIDE SEQUENCE</scope>
    <source>
        <strain evidence="6">HL-NP1</strain>
    </source>
</reference>
<dbReference type="CDD" id="cd11386">
    <property type="entry name" value="MCP_signal"/>
    <property type="match status" value="1"/>
</dbReference>
<feature type="compositionally biased region" description="Low complexity" evidence="4">
    <location>
        <begin position="289"/>
        <end position="306"/>
    </location>
</feature>